<protein>
    <submittedName>
        <fullName evidence="9">L,D-transpeptidase YcbB</fullName>
    </submittedName>
</protein>
<keyword evidence="3" id="KW-0808">Transferase</keyword>
<evidence type="ECO:0000256" key="1">
    <source>
        <dbReference type="ARBA" id="ARBA00004752"/>
    </source>
</evidence>
<dbReference type="UniPathway" id="UPA00219"/>
<feature type="active site" description="Nucleophile" evidence="7">
    <location>
        <position position="450"/>
    </location>
</feature>
<keyword evidence="5 7" id="KW-0573">Peptidoglycan synthesis</keyword>
<reference evidence="9 10" key="1">
    <citation type="journal article" date="2015" name="Genome Announc.">
        <title>Complete Genome Sequence of Cupriavidus basilensis 4G11, Isolated from the Oak Ridge Field Research Center Site.</title>
        <authorList>
            <person name="Ray J."/>
            <person name="Waters R.J."/>
            <person name="Skerker J.M."/>
            <person name="Kuehl J.V."/>
            <person name="Price M.N."/>
            <person name="Huang J."/>
            <person name="Chakraborty R."/>
            <person name="Arkin A.P."/>
            <person name="Deutschbauer A."/>
        </authorList>
    </citation>
    <scope>NUCLEOTIDE SEQUENCE [LARGE SCALE GENOMIC DNA]</scope>
    <source>
        <strain evidence="9">4G11</strain>
    </source>
</reference>
<evidence type="ECO:0000256" key="6">
    <source>
        <dbReference type="ARBA" id="ARBA00023316"/>
    </source>
</evidence>
<dbReference type="CDD" id="cd16913">
    <property type="entry name" value="YkuD_like"/>
    <property type="match status" value="1"/>
</dbReference>
<dbReference type="GO" id="GO:0071555">
    <property type="term" value="P:cell wall organization"/>
    <property type="evidence" value="ECO:0007669"/>
    <property type="project" value="UniProtKB-UniRule"/>
</dbReference>
<evidence type="ECO:0000256" key="4">
    <source>
        <dbReference type="ARBA" id="ARBA00022960"/>
    </source>
</evidence>
<dbReference type="Pfam" id="PF01471">
    <property type="entry name" value="PG_binding_1"/>
    <property type="match status" value="1"/>
</dbReference>
<evidence type="ECO:0000256" key="2">
    <source>
        <dbReference type="ARBA" id="ARBA00005992"/>
    </source>
</evidence>
<keyword evidence="4 7" id="KW-0133">Cell shape</keyword>
<dbReference type="STRING" id="68895.RR42_m1922"/>
<dbReference type="SUPFAM" id="SSF47090">
    <property type="entry name" value="PGBD-like"/>
    <property type="match status" value="1"/>
</dbReference>
<proteinExistence type="inferred from homology"/>
<evidence type="ECO:0000256" key="5">
    <source>
        <dbReference type="ARBA" id="ARBA00022984"/>
    </source>
</evidence>
<dbReference type="InterPro" id="IPR005490">
    <property type="entry name" value="LD_TPept_cat_dom"/>
</dbReference>
<comment type="similarity">
    <text evidence="2">Belongs to the YkuD family.</text>
</comment>
<dbReference type="InterPro" id="IPR052905">
    <property type="entry name" value="LD-transpeptidase_YkuD-like"/>
</dbReference>
<dbReference type="EMBL" id="CP010536">
    <property type="protein sequence ID" value="AJG19317.1"/>
    <property type="molecule type" value="Genomic_DNA"/>
</dbReference>
<organism evidence="9 10">
    <name type="scientific">Cupriavidus basilensis</name>
    <dbReference type="NCBI Taxonomy" id="68895"/>
    <lineage>
        <taxon>Bacteria</taxon>
        <taxon>Pseudomonadati</taxon>
        <taxon>Pseudomonadota</taxon>
        <taxon>Betaproteobacteria</taxon>
        <taxon>Burkholderiales</taxon>
        <taxon>Burkholderiaceae</taxon>
        <taxon>Cupriavidus</taxon>
    </lineage>
</organism>
<dbReference type="SUPFAM" id="SSF141523">
    <property type="entry name" value="L,D-transpeptidase catalytic domain-like"/>
    <property type="match status" value="1"/>
</dbReference>
<dbReference type="InterPro" id="IPR002477">
    <property type="entry name" value="Peptidoglycan-bd-like"/>
</dbReference>
<keyword evidence="10" id="KW-1185">Reference proteome</keyword>
<dbReference type="GO" id="GO:0009252">
    <property type="term" value="P:peptidoglycan biosynthetic process"/>
    <property type="evidence" value="ECO:0007669"/>
    <property type="project" value="UniProtKB-UniPathway"/>
</dbReference>
<keyword evidence="6 7" id="KW-0961">Cell wall biogenesis/degradation</keyword>
<sequence length="545" mass="59081">MPAAGGLMRGACRIRRNGVAAPRVLAGLVAAWALSCHGIALAAPSAPSALWFSQGHPNALAWQAAGILDGATADGLEPRDYDADGLRRALGQAADGLPLAPEAAASLDERLTAAMQRYLADLHGGRVDPGTIHEKFAPAPDRQFDSSRLLRAAIAGQDLPEAVRQAAPSFPLYASLRAALSRYRALAGHPAWQAPLPPLPGRKLVPGQAYAGLPVLAQRLIALGDLPAATPVPQHYQGELVEGIKAFQVRHGLAPDGAIGAGTFAQLNAPLAGRVRQIELTLERLRWTPLLEGPRMIVVNVPEFVLRAYEIHDGAIQVKVEMKVIVGKALDTRTPLFKEDMRFIEFSPYWNVPPSIARAETVPRLRRDPGYFERQGFEFVSGDAKVITTLSAASLDAVQRGQLRIRQRPGPMNALGDIKFVFPNNENIYLHHTPTPQLFARDRRDLSHGCIRVEAPVALAGFVLQDTPGWTEARIREAMEKGESSTLRLRQPLPVVLAYGTAIVKADARVYFFPDIYGLDSVLDEALRQRSARLRASALASTQAR</sequence>
<dbReference type="Pfam" id="PF20142">
    <property type="entry name" value="Scaffold"/>
    <property type="match status" value="1"/>
</dbReference>
<dbReference type="Proteomes" id="UP000031843">
    <property type="component" value="Chromosome main"/>
</dbReference>
<dbReference type="GO" id="GO:0004180">
    <property type="term" value="F:carboxypeptidase activity"/>
    <property type="evidence" value="ECO:0007669"/>
    <property type="project" value="UniProtKB-ARBA"/>
</dbReference>
<dbReference type="GO" id="GO:0016740">
    <property type="term" value="F:transferase activity"/>
    <property type="evidence" value="ECO:0007669"/>
    <property type="project" value="UniProtKB-KW"/>
</dbReference>
<dbReference type="AlphaFoldDB" id="A0A0C4Y2F3"/>
<evidence type="ECO:0000256" key="7">
    <source>
        <dbReference type="PROSITE-ProRule" id="PRU01373"/>
    </source>
</evidence>
<dbReference type="Gene3D" id="2.40.440.10">
    <property type="entry name" value="L,D-transpeptidase catalytic domain-like"/>
    <property type="match status" value="1"/>
</dbReference>
<feature type="domain" description="L,D-TPase catalytic" evidence="8">
    <location>
        <begin position="295"/>
        <end position="476"/>
    </location>
</feature>
<gene>
    <name evidence="9" type="ORF">RR42_m1922</name>
</gene>
<evidence type="ECO:0000259" key="8">
    <source>
        <dbReference type="PROSITE" id="PS52029"/>
    </source>
</evidence>
<dbReference type="PANTHER" id="PTHR41533:SF2">
    <property type="entry name" value="BLR7131 PROTEIN"/>
    <property type="match status" value="1"/>
</dbReference>
<dbReference type="InterPro" id="IPR038063">
    <property type="entry name" value="Transpep_catalytic_dom"/>
</dbReference>
<comment type="pathway">
    <text evidence="1 7">Cell wall biogenesis; peptidoglycan biosynthesis.</text>
</comment>
<dbReference type="PANTHER" id="PTHR41533">
    <property type="entry name" value="L,D-TRANSPEPTIDASE HI_1667-RELATED"/>
    <property type="match status" value="1"/>
</dbReference>
<dbReference type="PROSITE" id="PS52029">
    <property type="entry name" value="LD_TPASE"/>
    <property type="match status" value="1"/>
</dbReference>
<dbReference type="InterPro" id="IPR036366">
    <property type="entry name" value="PGBDSf"/>
</dbReference>
<feature type="active site" description="Proton donor/acceptor" evidence="7">
    <location>
        <position position="431"/>
    </location>
</feature>
<dbReference type="GO" id="GO:0008360">
    <property type="term" value="P:regulation of cell shape"/>
    <property type="evidence" value="ECO:0007669"/>
    <property type="project" value="UniProtKB-UniRule"/>
</dbReference>
<evidence type="ECO:0000313" key="9">
    <source>
        <dbReference type="EMBL" id="AJG19317.1"/>
    </source>
</evidence>
<name>A0A0C4Y2F3_9BURK</name>
<evidence type="ECO:0000313" key="10">
    <source>
        <dbReference type="Proteomes" id="UP000031843"/>
    </source>
</evidence>
<dbReference type="KEGG" id="cbw:RR42_m1922"/>
<dbReference type="InterPro" id="IPR036365">
    <property type="entry name" value="PGBD-like_sf"/>
</dbReference>
<dbReference type="Pfam" id="PF03734">
    <property type="entry name" value="YkuD"/>
    <property type="match status" value="1"/>
</dbReference>
<dbReference type="InterPro" id="IPR045380">
    <property type="entry name" value="LD_TPept_scaffold_dom"/>
</dbReference>
<evidence type="ECO:0000256" key="3">
    <source>
        <dbReference type="ARBA" id="ARBA00022679"/>
    </source>
</evidence>
<dbReference type="Gene3D" id="1.10.101.10">
    <property type="entry name" value="PGBD-like superfamily/PGBD"/>
    <property type="match status" value="1"/>
</dbReference>
<accession>A0A0C4Y2F3</accession>